<accession>A0A2K3E0L6</accession>
<organism evidence="2 3">
    <name type="scientific">Chlamydomonas reinhardtii</name>
    <name type="common">Chlamydomonas smithii</name>
    <dbReference type="NCBI Taxonomy" id="3055"/>
    <lineage>
        <taxon>Eukaryota</taxon>
        <taxon>Viridiplantae</taxon>
        <taxon>Chlorophyta</taxon>
        <taxon>core chlorophytes</taxon>
        <taxon>Chlorophyceae</taxon>
        <taxon>CS clade</taxon>
        <taxon>Chlamydomonadales</taxon>
        <taxon>Chlamydomonadaceae</taxon>
        <taxon>Chlamydomonas</taxon>
    </lineage>
</organism>
<dbReference type="InterPro" id="IPR007657">
    <property type="entry name" value="Glycosyltransferase_61"/>
</dbReference>
<dbReference type="PANTHER" id="PTHR20961:SF124">
    <property type="entry name" value="GLYCOSYLTRANSFERASE"/>
    <property type="match status" value="1"/>
</dbReference>
<evidence type="ECO:0000256" key="1">
    <source>
        <dbReference type="SAM" id="MobiDB-lite"/>
    </source>
</evidence>
<proteinExistence type="predicted"/>
<dbReference type="PaxDb" id="3055-EDP06869"/>
<feature type="region of interest" description="Disordered" evidence="1">
    <location>
        <begin position="298"/>
        <end position="334"/>
    </location>
</feature>
<keyword evidence="3" id="KW-1185">Reference proteome</keyword>
<feature type="compositionally biased region" description="Basic residues" evidence="1">
    <location>
        <begin position="305"/>
        <end position="317"/>
    </location>
</feature>
<dbReference type="GeneID" id="66052262"/>
<dbReference type="GO" id="GO:0016757">
    <property type="term" value="F:glycosyltransferase activity"/>
    <property type="evidence" value="ECO:0000318"/>
    <property type="project" value="GO_Central"/>
</dbReference>
<dbReference type="EMBL" id="CM008963">
    <property type="protein sequence ID" value="PNW86321.1"/>
    <property type="molecule type" value="Genomic_DNA"/>
</dbReference>
<dbReference type="InParanoid" id="A0A2K3E0L6"/>
<dbReference type="OMA" id="FRVETWA"/>
<evidence type="ECO:0000313" key="3">
    <source>
        <dbReference type="Proteomes" id="UP000006906"/>
    </source>
</evidence>
<protein>
    <recommendedName>
        <fullName evidence="4">Glycosyltransferase</fullName>
    </recommendedName>
</protein>
<reference evidence="2 3" key="1">
    <citation type="journal article" date="2007" name="Science">
        <title>The Chlamydomonas genome reveals the evolution of key animal and plant functions.</title>
        <authorList>
            <person name="Merchant S.S."/>
            <person name="Prochnik S.E."/>
            <person name="Vallon O."/>
            <person name="Harris E.H."/>
            <person name="Karpowicz S.J."/>
            <person name="Witman G.B."/>
            <person name="Terry A."/>
            <person name="Salamov A."/>
            <person name="Fritz-Laylin L.K."/>
            <person name="Marechal-Drouard L."/>
            <person name="Marshall W.F."/>
            <person name="Qu L.H."/>
            <person name="Nelson D.R."/>
            <person name="Sanderfoot A.A."/>
            <person name="Spalding M.H."/>
            <person name="Kapitonov V.V."/>
            <person name="Ren Q."/>
            <person name="Ferris P."/>
            <person name="Lindquist E."/>
            <person name="Shapiro H."/>
            <person name="Lucas S.M."/>
            <person name="Grimwood J."/>
            <person name="Schmutz J."/>
            <person name="Cardol P."/>
            <person name="Cerutti H."/>
            <person name="Chanfreau G."/>
            <person name="Chen C.L."/>
            <person name="Cognat V."/>
            <person name="Croft M.T."/>
            <person name="Dent R."/>
            <person name="Dutcher S."/>
            <person name="Fernandez E."/>
            <person name="Fukuzawa H."/>
            <person name="Gonzalez-Ballester D."/>
            <person name="Gonzalez-Halphen D."/>
            <person name="Hallmann A."/>
            <person name="Hanikenne M."/>
            <person name="Hippler M."/>
            <person name="Inwood W."/>
            <person name="Jabbari K."/>
            <person name="Kalanon M."/>
            <person name="Kuras R."/>
            <person name="Lefebvre P.A."/>
            <person name="Lemaire S.D."/>
            <person name="Lobanov A.V."/>
            <person name="Lohr M."/>
            <person name="Manuell A."/>
            <person name="Meier I."/>
            <person name="Mets L."/>
            <person name="Mittag M."/>
            <person name="Mittelmeier T."/>
            <person name="Moroney J.V."/>
            <person name="Moseley J."/>
            <person name="Napoli C."/>
            <person name="Nedelcu A.M."/>
            <person name="Niyogi K."/>
            <person name="Novoselov S.V."/>
            <person name="Paulsen I.T."/>
            <person name="Pazour G."/>
            <person name="Purton S."/>
            <person name="Ral J.P."/>
            <person name="Riano-Pachon D.M."/>
            <person name="Riekhof W."/>
            <person name="Rymarquis L."/>
            <person name="Schroda M."/>
            <person name="Stern D."/>
            <person name="Umen J."/>
            <person name="Willows R."/>
            <person name="Wilson N."/>
            <person name="Zimmer S.L."/>
            <person name="Allmer J."/>
            <person name="Balk J."/>
            <person name="Bisova K."/>
            <person name="Chen C.J."/>
            <person name="Elias M."/>
            <person name="Gendler K."/>
            <person name="Hauser C."/>
            <person name="Lamb M.R."/>
            <person name="Ledford H."/>
            <person name="Long J.C."/>
            <person name="Minagawa J."/>
            <person name="Page M.D."/>
            <person name="Pan J."/>
            <person name="Pootakham W."/>
            <person name="Roje S."/>
            <person name="Rose A."/>
            <person name="Stahlberg E."/>
            <person name="Terauchi A.M."/>
            <person name="Yang P."/>
            <person name="Ball S."/>
            <person name="Bowler C."/>
            <person name="Dieckmann C.L."/>
            <person name="Gladyshev V.N."/>
            <person name="Green P."/>
            <person name="Jorgensen R."/>
            <person name="Mayfield S."/>
            <person name="Mueller-Roeber B."/>
            <person name="Rajamani S."/>
            <person name="Sayre R.T."/>
            <person name="Brokstein P."/>
            <person name="Dubchak I."/>
            <person name="Goodstein D."/>
            <person name="Hornick L."/>
            <person name="Huang Y.W."/>
            <person name="Jhaveri J."/>
            <person name="Luo Y."/>
            <person name="Martinez D."/>
            <person name="Ngau W.C."/>
            <person name="Otillar B."/>
            <person name="Poliakov A."/>
            <person name="Porter A."/>
            <person name="Szajkowski L."/>
            <person name="Werner G."/>
            <person name="Zhou K."/>
            <person name="Grigoriev I.V."/>
            <person name="Rokhsar D.S."/>
            <person name="Grossman A.R."/>
        </authorList>
    </citation>
    <scope>NUCLEOTIDE SEQUENCE [LARGE SCALE GENOMIC DNA]</scope>
    <source>
        <strain evidence="3">CC-503</strain>
    </source>
</reference>
<feature type="compositionally biased region" description="Acidic residues" evidence="1">
    <location>
        <begin position="587"/>
        <end position="608"/>
    </location>
</feature>
<evidence type="ECO:0000313" key="2">
    <source>
        <dbReference type="EMBL" id="PNW86321.1"/>
    </source>
</evidence>
<dbReference type="Gramene" id="PNW86321">
    <property type="protein sequence ID" value="PNW86321"/>
    <property type="gene ID" value="CHLRE_02g081850v5"/>
</dbReference>
<dbReference type="ExpressionAtlas" id="A0A2K3E0L6">
    <property type="expression patterns" value="baseline"/>
</dbReference>
<dbReference type="OrthoDB" id="529565at2759"/>
<name>A0A2K3E0L6_CHLRE</name>
<feature type="region of interest" description="Disordered" evidence="1">
    <location>
        <begin position="584"/>
        <end position="608"/>
    </location>
</feature>
<dbReference type="KEGG" id="cre:CHLRE_02g081850v5"/>
<evidence type="ECO:0008006" key="4">
    <source>
        <dbReference type="Google" id="ProtNLM"/>
    </source>
</evidence>
<dbReference type="RefSeq" id="XP_042926885.1">
    <property type="nucleotide sequence ID" value="XM_043059251.1"/>
</dbReference>
<dbReference type="Proteomes" id="UP000006906">
    <property type="component" value="Chromosome 2"/>
</dbReference>
<dbReference type="AlphaFoldDB" id="A0A2K3E0L6"/>
<sequence length="608" mass="67939">MTRPSPGGRASRAAQCDYTSREVALVFPRPSRQAGWYGLLLLLGCGATVATAGLEYCFASPELNPKKFADPCVILKKTCVFQNVLVTFDPDMSRRQLPTMPFARWNFPSGKTNSDAFRGQQPYYSPFLRRAGPAELEPPELQDPVFSACTVPLVVMSDWAFNVGEFLAEVMPMVHKSIFELGLDPNVSLVYAVPHGLALTTFHRVLLQPYSRYGVTSLAEIGRLDRQDAPAMWSAEGRHINCFEKMAVCKWQGGRNHKGVPVAKVGAELVRRLTTGRPPLPPDPLGFGSVYRIAGYKEWRPPKDPKKKKTKKPKPKRQRDVAEDNLAAEDAEAAEAGPPKLRVLIESRHGMTRNLRNLPELLNVCERADKQGFKAGPFRGIACREYSFSDPHAASSQSVAPDHFLTNVAAVRSAHVLVMQHGAGAINSFFMRQQDAGPSALVELRPCKWGTKYGFWPDSYEPQLHALSDDAIRVFVYNVEDRRQCQASDYMAMVNNDTLPASALSALPAMRARDQHLELIPSQFMEVLTHVASLMANLSDYRRAREENRLHAYALPGGGPVWYGPLGMAEYEDYFRKQGWRKPKALEEEEKEEGEEEGEQEDEGEEDQ</sequence>
<dbReference type="PANTHER" id="PTHR20961">
    <property type="entry name" value="GLYCOSYLTRANSFERASE"/>
    <property type="match status" value="1"/>
</dbReference>
<gene>
    <name evidence="2" type="ORF">CHLRE_02g081850v5</name>
</gene>